<evidence type="ECO:0000256" key="1">
    <source>
        <dbReference type="SAM" id="SignalP"/>
    </source>
</evidence>
<organism evidence="2 3">
    <name type="scientific">Botrimarina colliarenosi</name>
    <dbReference type="NCBI Taxonomy" id="2528001"/>
    <lineage>
        <taxon>Bacteria</taxon>
        <taxon>Pseudomonadati</taxon>
        <taxon>Planctomycetota</taxon>
        <taxon>Planctomycetia</taxon>
        <taxon>Pirellulales</taxon>
        <taxon>Lacipirellulaceae</taxon>
        <taxon>Botrimarina</taxon>
    </lineage>
</organism>
<evidence type="ECO:0000313" key="3">
    <source>
        <dbReference type="Proteomes" id="UP000317421"/>
    </source>
</evidence>
<dbReference type="OrthoDB" id="9961172at2"/>
<accession>A0A5C6AK84</accession>
<dbReference type="EMBL" id="SJPR01000001">
    <property type="protein sequence ID" value="TWT99431.1"/>
    <property type="molecule type" value="Genomic_DNA"/>
</dbReference>
<reference evidence="2 3" key="1">
    <citation type="submission" date="2019-02" db="EMBL/GenBank/DDBJ databases">
        <title>Deep-cultivation of Planctomycetes and their phenomic and genomic characterization uncovers novel biology.</title>
        <authorList>
            <person name="Wiegand S."/>
            <person name="Jogler M."/>
            <person name="Boedeker C."/>
            <person name="Pinto D."/>
            <person name="Vollmers J."/>
            <person name="Rivas-Marin E."/>
            <person name="Kohn T."/>
            <person name="Peeters S.H."/>
            <person name="Heuer A."/>
            <person name="Rast P."/>
            <person name="Oberbeckmann S."/>
            <person name="Bunk B."/>
            <person name="Jeske O."/>
            <person name="Meyerdierks A."/>
            <person name="Storesund J.E."/>
            <person name="Kallscheuer N."/>
            <person name="Luecker S."/>
            <person name="Lage O.M."/>
            <person name="Pohl T."/>
            <person name="Merkel B.J."/>
            <person name="Hornburger P."/>
            <person name="Mueller R.-W."/>
            <person name="Bruemmer F."/>
            <person name="Labrenz M."/>
            <person name="Spormann A.M."/>
            <person name="Op Den Camp H."/>
            <person name="Overmann J."/>
            <person name="Amann R."/>
            <person name="Jetten M.S.M."/>
            <person name="Mascher T."/>
            <person name="Medema M.H."/>
            <person name="Devos D.P."/>
            <person name="Kaster A.-K."/>
            <person name="Ovreas L."/>
            <person name="Rohde M."/>
            <person name="Galperin M.Y."/>
            <person name="Jogler C."/>
        </authorList>
    </citation>
    <scope>NUCLEOTIDE SEQUENCE [LARGE SCALE GENOMIC DNA]</scope>
    <source>
        <strain evidence="2 3">Pla108</strain>
    </source>
</reference>
<dbReference type="Proteomes" id="UP000317421">
    <property type="component" value="Unassembled WGS sequence"/>
</dbReference>
<comment type="caution">
    <text evidence="2">The sequence shown here is derived from an EMBL/GenBank/DDBJ whole genome shotgun (WGS) entry which is preliminary data.</text>
</comment>
<protein>
    <recommendedName>
        <fullName evidence="4">Secreted protein</fullName>
    </recommendedName>
</protein>
<feature type="chain" id="PRO_5022685593" description="Secreted protein" evidence="1">
    <location>
        <begin position="24"/>
        <end position="124"/>
    </location>
</feature>
<dbReference type="RefSeq" id="WP_146442139.1">
    <property type="nucleotide sequence ID" value="NZ_SJPR01000001.1"/>
</dbReference>
<dbReference type="PROSITE" id="PS51257">
    <property type="entry name" value="PROKAR_LIPOPROTEIN"/>
    <property type="match status" value="1"/>
</dbReference>
<evidence type="ECO:0000313" key="2">
    <source>
        <dbReference type="EMBL" id="TWT99431.1"/>
    </source>
</evidence>
<keyword evidence="3" id="KW-1185">Reference proteome</keyword>
<name>A0A5C6AK84_9BACT</name>
<dbReference type="AlphaFoldDB" id="A0A5C6AK84"/>
<gene>
    <name evidence="2" type="ORF">Pla108_03700</name>
</gene>
<evidence type="ECO:0008006" key="4">
    <source>
        <dbReference type="Google" id="ProtNLM"/>
    </source>
</evidence>
<sequence precursor="true">MVRLSRNNSIRLLLVAAAIHLLGACPCGCLEHNGWRLTALLVMGGDDSVPAEDEPCEDGKSCHDAMMVSSRAAAPGTETSSTWVTTTSAPSAWAITGASLDMASAAPFSSLDQPSIARLQVLRL</sequence>
<proteinExistence type="predicted"/>
<keyword evidence="1" id="KW-0732">Signal</keyword>
<feature type="signal peptide" evidence="1">
    <location>
        <begin position="1"/>
        <end position="23"/>
    </location>
</feature>